<dbReference type="GO" id="GO:1902208">
    <property type="term" value="P:regulation of bacterial-type flagellum assembly"/>
    <property type="evidence" value="ECO:0007669"/>
    <property type="project" value="UniProtKB-UniRule"/>
</dbReference>
<evidence type="ECO:0000313" key="8">
    <source>
        <dbReference type="Proteomes" id="UP000250918"/>
    </source>
</evidence>
<comment type="caution">
    <text evidence="7">The sequence shown here is derived from an EMBL/GenBank/DDBJ whole genome shotgun (WGS) entry which is preliminary data.</text>
</comment>
<keyword evidence="3 5" id="KW-0810">Translation regulation</keyword>
<keyword evidence="4 5" id="KW-0694">RNA-binding</keyword>
<dbReference type="SUPFAM" id="SSF117130">
    <property type="entry name" value="CsrA-like"/>
    <property type="match status" value="1"/>
</dbReference>
<gene>
    <name evidence="5 7" type="primary">csrA</name>
    <name evidence="7" type="ORF">C3F09_08810</name>
</gene>
<dbReference type="PANTHER" id="PTHR34984">
    <property type="entry name" value="CARBON STORAGE REGULATOR"/>
    <property type="match status" value="1"/>
</dbReference>
<keyword evidence="5" id="KW-1005">Bacterial flagellum biogenesis</keyword>
<dbReference type="EMBL" id="PQAP01000138">
    <property type="protein sequence ID" value="PWB70668.1"/>
    <property type="molecule type" value="Genomic_DNA"/>
</dbReference>
<proteinExistence type="inferred from homology"/>
<evidence type="ECO:0000256" key="3">
    <source>
        <dbReference type="ARBA" id="ARBA00022845"/>
    </source>
</evidence>
<dbReference type="Pfam" id="PF02599">
    <property type="entry name" value="CsrA"/>
    <property type="match status" value="1"/>
</dbReference>
<dbReference type="Proteomes" id="UP000250918">
    <property type="component" value="Unassembled WGS sequence"/>
</dbReference>
<comment type="subcellular location">
    <subcellularLocation>
        <location evidence="5">Cytoplasm</location>
    </subcellularLocation>
</comment>
<feature type="region of interest" description="Disordered" evidence="6">
    <location>
        <begin position="77"/>
        <end position="109"/>
    </location>
</feature>
<name>A0A855WYJ2_9BACT</name>
<dbReference type="PANTHER" id="PTHR34984:SF1">
    <property type="entry name" value="CARBON STORAGE REGULATOR"/>
    <property type="match status" value="1"/>
</dbReference>
<protein>
    <recommendedName>
        <fullName evidence="5">Translational regulator CsrA</fullName>
    </recommendedName>
</protein>
<dbReference type="AlphaFoldDB" id="A0A855WYJ2"/>
<comment type="subunit">
    <text evidence="5">Homodimer; the beta-strands of each monomer intercalate to form a hydrophobic core, while the alpha-helices form wings that extend away from the core.</text>
</comment>
<dbReference type="GO" id="GO:0045947">
    <property type="term" value="P:negative regulation of translational initiation"/>
    <property type="evidence" value="ECO:0007669"/>
    <property type="project" value="UniProtKB-UniRule"/>
</dbReference>
<evidence type="ECO:0000256" key="6">
    <source>
        <dbReference type="SAM" id="MobiDB-lite"/>
    </source>
</evidence>
<dbReference type="GO" id="GO:0006402">
    <property type="term" value="P:mRNA catabolic process"/>
    <property type="evidence" value="ECO:0007669"/>
    <property type="project" value="InterPro"/>
</dbReference>
<dbReference type="GO" id="GO:0006109">
    <property type="term" value="P:regulation of carbohydrate metabolic process"/>
    <property type="evidence" value="ECO:0007669"/>
    <property type="project" value="InterPro"/>
</dbReference>
<feature type="compositionally biased region" description="Basic and acidic residues" evidence="6">
    <location>
        <begin position="78"/>
        <end position="98"/>
    </location>
</feature>
<dbReference type="FunFam" id="2.60.40.4380:FF:000002">
    <property type="entry name" value="Translational regulator CsrA"/>
    <property type="match status" value="1"/>
</dbReference>
<dbReference type="GO" id="GO:0044781">
    <property type="term" value="P:bacterial-type flagellum organization"/>
    <property type="evidence" value="ECO:0007669"/>
    <property type="project" value="UniProtKB-KW"/>
</dbReference>
<evidence type="ECO:0000256" key="5">
    <source>
        <dbReference type="HAMAP-Rule" id="MF_00167"/>
    </source>
</evidence>
<evidence type="ECO:0000256" key="2">
    <source>
        <dbReference type="ARBA" id="ARBA00022491"/>
    </source>
</evidence>
<comment type="function">
    <text evidence="5">A translational regulator that binds mRNA to regulate translation initiation and/or mRNA stability. Usually binds in the 5'-UTR at or near the Shine-Dalgarno sequence preventing ribosome-binding, thus repressing translation. Its main target seems to be the major flagellin gene, while its function is anatagonized by FliW.</text>
</comment>
<keyword evidence="1 5" id="KW-0963">Cytoplasm</keyword>
<sequence length="109" mass="11936">MLILTRKLGESITIGDDIKVSVLGIRGRQVRLGIEAPTKVVVHREEIYVKIQEENRKATKPVKGDLLGVVKLIKGKIKGPDKDRPSVIDYKDAPRRPDGGAGDSQKPTA</sequence>
<dbReference type="Gene3D" id="2.60.40.4380">
    <property type="entry name" value="Translational regulator CsrA"/>
    <property type="match status" value="1"/>
</dbReference>
<dbReference type="GO" id="GO:0048027">
    <property type="term" value="F:mRNA 5'-UTR binding"/>
    <property type="evidence" value="ECO:0007669"/>
    <property type="project" value="UniProtKB-UniRule"/>
</dbReference>
<accession>A0A855WYJ2</accession>
<organism evidence="7 8">
    <name type="scientific">candidate division GN15 bacterium</name>
    <dbReference type="NCBI Taxonomy" id="2072418"/>
    <lineage>
        <taxon>Bacteria</taxon>
        <taxon>candidate division GN15</taxon>
    </lineage>
</organism>
<evidence type="ECO:0000256" key="1">
    <source>
        <dbReference type="ARBA" id="ARBA00022490"/>
    </source>
</evidence>
<comment type="similarity">
    <text evidence="5">Belongs to the CsrA/RsmA family.</text>
</comment>
<reference evidence="7 8" key="1">
    <citation type="journal article" date="2018" name="ISME J.">
        <title>A methanotrophic archaeon couples anaerobic oxidation of methane to Fe(III) reduction.</title>
        <authorList>
            <person name="Cai C."/>
            <person name="Leu A.O."/>
            <person name="Xie G.J."/>
            <person name="Guo J."/>
            <person name="Feng Y."/>
            <person name="Zhao J.X."/>
            <person name="Tyson G.W."/>
            <person name="Yuan Z."/>
            <person name="Hu S."/>
        </authorList>
    </citation>
    <scope>NUCLEOTIDE SEQUENCE [LARGE SCALE GENOMIC DNA]</scope>
    <source>
        <strain evidence="7">FeB_12</strain>
    </source>
</reference>
<keyword evidence="2 5" id="KW-0678">Repressor</keyword>
<evidence type="ECO:0000313" key="7">
    <source>
        <dbReference type="EMBL" id="PWB70668.1"/>
    </source>
</evidence>
<dbReference type="NCBIfam" id="TIGR00202">
    <property type="entry name" value="csrA"/>
    <property type="match status" value="1"/>
</dbReference>
<dbReference type="NCBIfam" id="NF002469">
    <property type="entry name" value="PRK01712.1"/>
    <property type="match status" value="1"/>
</dbReference>
<dbReference type="HAMAP" id="MF_00167">
    <property type="entry name" value="CsrA"/>
    <property type="match status" value="1"/>
</dbReference>
<dbReference type="InterPro" id="IPR003751">
    <property type="entry name" value="CsrA"/>
</dbReference>
<dbReference type="InterPro" id="IPR036107">
    <property type="entry name" value="CsrA_sf"/>
</dbReference>
<dbReference type="GO" id="GO:0005829">
    <property type="term" value="C:cytosol"/>
    <property type="evidence" value="ECO:0007669"/>
    <property type="project" value="TreeGrafter"/>
</dbReference>
<evidence type="ECO:0000256" key="4">
    <source>
        <dbReference type="ARBA" id="ARBA00022884"/>
    </source>
</evidence>